<keyword evidence="2" id="KW-1185">Reference proteome</keyword>
<name>A0A0V1KVB9_9BILA</name>
<comment type="caution">
    <text evidence="1">The sequence shown here is derived from an EMBL/GenBank/DDBJ whole genome shotgun (WGS) entry which is preliminary data.</text>
</comment>
<dbReference type="EMBL" id="JYDW01000240">
    <property type="protein sequence ID" value="KRZ51062.1"/>
    <property type="molecule type" value="Genomic_DNA"/>
</dbReference>
<proteinExistence type="predicted"/>
<reference evidence="1 2" key="1">
    <citation type="submission" date="2015-05" db="EMBL/GenBank/DDBJ databases">
        <title>Evolution of Trichinella species and genotypes.</title>
        <authorList>
            <person name="Korhonen P.K."/>
            <person name="Edoardo P."/>
            <person name="Giuseppe L.R."/>
            <person name="Gasser R.B."/>
        </authorList>
    </citation>
    <scope>NUCLEOTIDE SEQUENCE [LARGE SCALE GENOMIC DNA]</scope>
    <source>
        <strain evidence="1">ISS10</strain>
    </source>
</reference>
<protein>
    <submittedName>
        <fullName evidence="1">Uncharacterized protein</fullName>
    </submittedName>
</protein>
<evidence type="ECO:0000313" key="1">
    <source>
        <dbReference type="EMBL" id="KRZ51062.1"/>
    </source>
</evidence>
<accession>A0A0V1KVB9</accession>
<dbReference type="Proteomes" id="UP000054721">
    <property type="component" value="Unassembled WGS sequence"/>
</dbReference>
<gene>
    <name evidence="1" type="ORF">T02_14523</name>
</gene>
<organism evidence="1 2">
    <name type="scientific">Trichinella nativa</name>
    <dbReference type="NCBI Taxonomy" id="6335"/>
    <lineage>
        <taxon>Eukaryota</taxon>
        <taxon>Metazoa</taxon>
        <taxon>Ecdysozoa</taxon>
        <taxon>Nematoda</taxon>
        <taxon>Enoplea</taxon>
        <taxon>Dorylaimia</taxon>
        <taxon>Trichinellida</taxon>
        <taxon>Trichinellidae</taxon>
        <taxon>Trichinella</taxon>
    </lineage>
</organism>
<sequence>MKSIHALGDYLYVIKKLEQNVLLVPVHSVYKTDRVNMKTTFAMLICAKAYLNYPNFVHQR</sequence>
<evidence type="ECO:0000313" key="2">
    <source>
        <dbReference type="Proteomes" id="UP000054721"/>
    </source>
</evidence>
<dbReference type="AlphaFoldDB" id="A0A0V1KVB9"/>